<gene>
    <name evidence="3" type="ORF">BD311DRAFT_771824</name>
</gene>
<organism evidence="3">
    <name type="scientific">Dichomitus squalens</name>
    <dbReference type="NCBI Taxonomy" id="114155"/>
    <lineage>
        <taxon>Eukaryota</taxon>
        <taxon>Fungi</taxon>
        <taxon>Dikarya</taxon>
        <taxon>Basidiomycota</taxon>
        <taxon>Agaricomycotina</taxon>
        <taxon>Agaricomycetes</taxon>
        <taxon>Polyporales</taxon>
        <taxon>Polyporaceae</taxon>
        <taxon>Dichomitus</taxon>
    </lineage>
</organism>
<name>A0A4Q9M738_9APHY</name>
<dbReference type="Pfam" id="PF14934">
    <property type="entry name" value="TMEM254"/>
    <property type="match status" value="1"/>
</dbReference>
<reference evidence="3" key="1">
    <citation type="submission" date="2019-01" db="EMBL/GenBank/DDBJ databases">
        <title>Draft genome sequences of three monokaryotic isolates of the white-rot basidiomycete fungus Dichomitus squalens.</title>
        <authorList>
            <consortium name="DOE Joint Genome Institute"/>
            <person name="Lopez S.C."/>
            <person name="Andreopoulos B."/>
            <person name="Pangilinan J."/>
            <person name="Lipzen A."/>
            <person name="Riley R."/>
            <person name="Ahrendt S."/>
            <person name="Ng V."/>
            <person name="Barry K."/>
            <person name="Daum C."/>
            <person name="Grigoriev I.V."/>
            <person name="Hilden K.S."/>
            <person name="Makela M.R."/>
            <person name="de Vries R.P."/>
        </authorList>
    </citation>
    <scope>NUCLEOTIDE SEQUENCE [LARGE SCALE GENOMIC DNA]</scope>
    <source>
        <strain evidence="3">OM18370.1</strain>
    </source>
</reference>
<dbReference type="InterPro" id="IPR037119">
    <property type="entry name" value="Haem_oxidase_HugZ-like_sf"/>
</dbReference>
<sequence>MASDPVADKSGFLCMYMSNHPDTLVSYVRYWGKVKEAVSTAKLTSIDTKGMNLTYQTKGSTATKEIRVQFDPPLAGYDEVKPRLIAMKAEAEEELGMVKAPQITSFKFHPQMVVTAVAVSFLVYTTYASSLKHAAYNPYFAPGNIILSFFPSWMLRFSWGLLAVFHGFESLYVAYLCRKHSTGLVVGFQYWLAALILGFPAIISIRQQVQEARIASILKGQ</sequence>
<keyword evidence="1" id="KW-1133">Transmembrane helix</keyword>
<evidence type="ECO:0000256" key="1">
    <source>
        <dbReference type="SAM" id="Phobius"/>
    </source>
</evidence>
<accession>A0A4Q9M738</accession>
<dbReference type="Pfam" id="PF10615">
    <property type="entry name" value="DUF2470"/>
    <property type="match status" value="1"/>
</dbReference>
<protein>
    <recommendedName>
        <fullName evidence="2">DUF2470 domain-containing protein</fullName>
    </recommendedName>
</protein>
<dbReference type="EMBL" id="ML143587">
    <property type="protein sequence ID" value="TBU21662.1"/>
    <property type="molecule type" value="Genomic_DNA"/>
</dbReference>
<dbReference type="OrthoDB" id="5553410at2759"/>
<evidence type="ECO:0000313" key="3">
    <source>
        <dbReference type="EMBL" id="TBU21662.1"/>
    </source>
</evidence>
<evidence type="ECO:0000259" key="2">
    <source>
        <dbReference type="Pfam" id="PF10615"/>
    </source>
</evidence>
<dbReference type="Gene3D" id="3.20.180.10">
    <property type="entry name" value="PNP-oxidase-like"/>
    <property type="match status" value="1"/>
</dbReference>
<dbReference type="InterPro" id="IPR019595">
    <property type="entry name" value="DUF2470"/>
</dbReference>
<dbReference type="PANTHER" id="PTHR37783">
    <property type="entry name" value="MEMBRANE PROTEIN, PUTATIVE (AFU_ORTHOLOGUE AFUA_1G04315)-RELATED"/>
    <property type="match status" value="1"/>
</dbReference>
<keyword evidence="1" id="KW-0472">Membrane</keyword>
<dbReference type="InterPro" id="IPR028110">
    <property type="entry name" value="TMEM254"/>
</dbReference>
<feature type="transmembrane region" description="Helical" evidence="1">
    <location>
        <begin position="184"/>
        <end position="203"/>
    </location>
</feature>
<feature type="transmembrane region" description="Helical" evidence="1">
    <location>
        <begin position="112"/>
        <end position="130"/>
    </location>
</feature>
<proteinExistence type="predicted"/>
<keyword evidence="1" id="KW-0812">Transmembrane</keyword>
<dbReference type="Proteomes" id="UP000292957">
    <property type="component" value="Unassembled WGS sequence"/>
</dbReference>
<dbReference type="AlphaFoldDB" id="A0A4Q9M738"/>
<feature type="domain" description="DUF2470" evidence="2">
    <location>
        <begin position="12"/>
        <end position="87"/>
    </location>
</feature>
<dbReference type="PANTHER" id="PTHR37783:SF1">
    <property type="entry name" value="MEMBRANE PROTEIN, PUTATIVE (AFU_ORTHOLOGUE AFUA_1G04315)-RELATED"/>
    <property type="match status" value="1"/>
</dbReference>